<sequence>MSDRAATRWYRSRSELRKSFEETVLQKDAAGSKIQVLRAGAVVKCGPAFPVRSTREEEAWLQLWCCWRPANGEDGGSGNGEGAEGTRKRRMKVDITRLLEEQDPLGELMDMNLGCWTREGDFEGATSNSIVNVWGNRLHIAQIQAGSDGALTSTEGAIGGVLPATGAPVITWTVGRLQVGWNAWR</sequence>
<evidence type="ECO:0000313" key="1">
    <source>
        <dbReference type="EMBL" id="KAJ2898172.1"/>
    </source>
</evidence>
<reference evidence="1" key="1">
    <citation type="submission" date="2022-07" db="EMBL/GenBank/DDBJ databases">
        <title>Draft genome sequence of Zalerion maritima ATCC 34329, a (micro)plastics degrading marine fungus.</title>
        <authorList>
            <person name="Paco A."/>
            <person name="Goncalves M.F.M."/>
            <person name="Rocha-Santos T.A.P."/>
            <person name="Alves A."/>
        </authorList>
    </citation>
    <scope>NUCLEOTIDE SEQUENCE</scope>
    <source>
        <strain evidence="1">ATCC 34329</strain>
    </source>
</reference>
<dbReference type="Proteomes" id="UP001201980">
    <property type="component" value="Unassembled WGS sequence"/>
</dbReference>
<keyword evidence="2" id="KW-1185">Reference proteome</keyword>
<proteinExistence type="predicted"/>
<evidence type="ECO:0000313" key="2">
    <source>
        <dbReference type="Proteomes" id="UP001201980"/>
    </source>
</evidence>
<dbReference type="AlphaFoldDB" id="A0AAD5WRA8"/>
<protein>
    <submittedName>
        <fullName evidence="1">Uncharacterized protein</fullName>
    </submittedName>
</protein>
<accession>A0AAD5WRA8</accession>
<comment type="caution">
    <text evidence="1">The sequence shown here is derived from an EMBL/GenBank/DDBJ whole genome shotgun (WGS) entry which is preliminary data.</text>
</comment>
<gene>
    <name evidence="1" type="ORF">MKZ38_004138</name>
</gene>
<dbReference type="EMBL" id="JAKWBI020000241">
    <property type="protein sequence ID" value="KAJ2898172.1"/>
    <property type="molecule type" value="Genomic_DNA"/>
</dbReference>
<name>A0AAD5WRA8_9PEZI</name>
<organism evidence="1 2">
    <name type="scientific">Zalerion maritima</name>
    <dbReference type="NCBI Taxonomy" id="339359"/>
    <lineage>
        <taxon>Eukaryota</taxon>
        <taxon>Fungi</taxon>
        <taxon>Dikarya</taxon>
        <taxon>Ascomycota</taxon>
        <taxon>Pezizomycotina</taxon>
        <taxon>Sordariomycetes</taxon>
        <taxon>Lulworthiomycetidae</taxon>
        <taxon>Lulworthiales</taxon>
        <taxon>Lulworthiaceae</taxon>
        <taxon>Zalerion</taxon>
    </lineage>
</organism>